<name>A0A7W7WTP1_9PSEU</name>
<gene>
    <name evidence="1" type="ORF">F4559_000739</name>
</gene>
<evidence type="ECO:0000313" key="1">
    <source>
        <dbReference type="EMBL" id="MBB4963380.1"/>
    </source>
</evidence>
<sequence>MGVLRCREWARSSVGSVVGGADRVVGCRLRRPWRGRVRGIGSSGGCACRWIARCPAARGEWRAPRGPRPRLRAGRVRERASCAFRHREMCVQALSFGWPTVVAVGVRSRKAGHDGGRGRLCAEWWPVPPDRRKPFRRPGVGPGTAYPPTCAGGGAGGVGGPLPGLACPAPRVTGHGRVVRGRRSGLPVLDRSACGVVGRLRVCPPARGSGPCGGSVSVFRTVVACRSERVPVPLDAPMWFSSPLRPRH</sequence>
<comment type="caution">
    <text evidence="1">The sequence shown here is derived from an EMBL/GenBank/DDBJ whole genome shotgun (WGS) entry which is preliminary data.</text>
</comment>
<organism evidence="1 2">
    <name type="scientific">Saccharothrix violaceirubra</name>
    <dbReference type="NCBI Taxonomy" id="413306"/>
    <lineage>
        <taxon>Bacteria</taxon>
        <taxon>Bacillati</taxon>
        <taxon>Actinomycetota</taxon>
        <taxon>Actinomycetes</taxon>
        <taxon>Pseudonocardiales</taxon>
        <taxon>Pseudonocardiaceae</taxon>
        <taxon>Saccharothrix</taxon>
    </lineage>
</organism>
<keyword evidence="2" id="KW-1185">Reference proteome</keyword>
<protein>
    <submittedName>
        <fullName evidence="1">Uncharacterized protein</fullName>
    </submittedName>
</protein>
<dbReference type="EMBL" id="JACHJS010000001">
    <property type="protein sequence ID" value="MBB4963380.1"/>
    <property type="molecule type" value="Genomic_DNA"/>
</dbReference>
<dbReference type="Proteomes" id="UP000542674">
    <property type="component" value="Unassembled WGS sequence"/>
</dbReference>
<reference evidence="1 2" key="1">
    <citation type="submission" date="2020-08" db="EMBL/GenBank/DDBJ databases">
        <title>Sequencing the genomes of 1000 actinobacteria strains.</title>
        <authorList>
            <person name="Klenk H.-P."/>
        </authorList>
    </citation>
    <scope>NUCLEOTIDE SEQUENCE [LARGE SCALE GENOMIC DNA]</scope>
    <source>
        <strain evidence="1 2">DSM 45084</strain>
    </source>
</reference>
<evidence type="ECO:0000313" key="2">
    <source>
        <dbReference type="Proteomes" id="UP000542674"/>
    </source>
</evidence>
<accession>A0A7W7WTP1</accession>
<dbReference type="AlphaFoldDB" id="A0A7W7WTP1"/>
<proteinExistence type="predicted"/>